<accession>A0AAW1Y3H5</accession>
<dbReference type="EMBL" id="JBEDUW010000002">
    <property type="protein sequence ID" value="KAK9943610.1"/>
    <property type="molecule type" value="Genomic_DNA"/>
</dbReference>
<protein>
    <submittedName>
        <fullName evidence="1">Uncharacterized protein</fullName>
    </submittedName>
</protein>
<evidence type="ECO:0000313" key="2">
    <source>
        <dbReference type="Proteomes" id="UP001457282"/>
    </source>
</evidence>
<evidence type="ECO:0000313" key="1">
    <source>
        <dbReference type="EMBL" id="KAK9943610.1"/>
    </source>
</evidence>
<reference evidence="1 2" key="1">
    <citation type="journal article" date="2023" name="G3 (Bethesda)">
        <title>A chromosome-length genome assembly and annotation of blackberry (Rubus argutus, cv. 'Hillquist').</title>
        <authorList>
            <person name="Bruna T."/>
            <person name="Aryal R."/>
            <person name="Dudchenko O."/>
            <person name="Sargent D.J."/>
            <person name="Mead D."/>
            <person name="Buti M."/>
            <person name="Cavallini A."/>
            <person name="Hytonen T."/>
            <person name="Andres J."/>
            <person name="Pham M."/>
            <person name="Weisz D."/>
            <person name="Mascagni F."/>
            <person name="Usai G."/>
            <person name="Natali L."/>
            <person name="Bassil N."/>
            <person name="Fernandez G.E."/>
            <person name="Lomsadze A."/>
            <person name="Armour M."/>
            <person name="Olukolu B."/>
            <person name="Poorten T."/>
            <person name="Britton C."/>
            <person name="Davik J."/>
            <person name="Ashrafi H."/>
            <person name="Aiden E.L."/>
            <person name="Borodovsky M."/>
            <person name="Worthington M."/>
        </authorList>
    </citation>
    <scope>NUCLEOTIDE SEQUENCE [LARGE SCALE GENOMIC DNA]</scope>
    <source>
        <strain evidence="1">PI 553951</strain>
    </source>
</reference>
<organism evidence="1 2">
    <name type="scientific">Rubus argutus</name>
    <name type="common">Southern blackberry</name>
    <dbReference type="NCBI Taxonomy" id="59490"/>
    <lineage>
        <taxon>Eukaryota</taxon>
        <taxon>Viridiplantae</taxon>
        <taxon>Streptophyta</taxon>
        <taxon>Embryophyta</taxon>
        <taxon>Tracheophyta</taxon>
        <taxon>Spermatophyta</taxon>
        <taxon>Magnoliopsida</taxon>
        <taxon>eudicotyledons</taxon>
        <taxon>Gunneridae</taxon>
        <taxon>Pentapetalae</taxon>
        <taxon>rosids</taxon>
        <taxon>fabids</taxon>
        <taxon>Rosales</taxon>
        <taxon>Rosaceae</taxon>
        <taxon>Rosoideae</taxon>
        <taxon>Rosoideae incertae sedis</taxon>
        <taxon>Rubus</taxon>
    </lineage>
</organism>
<keyword evidence="2" id="KW-1185">Reference proteome</keyword>
<name>A0AAW1Y3H5_RUBAR</name>
<dbReference type="Proteomes" id="UP001457282">
    <property type="component" value="Unassembled WGS sequence"/>
</dbReference>
<proteinExistence type="predicted"/>
<sequence>MVKVAAGVAKEAGIVVIGSSVSALRGQGRWLIMVRSATENRRYGGRSTTQIGWCGLLHGGDGSRWDGSGLVWVF</sequence>
<gene>
    <name evidence="1" type="ORF">M0R45_009213</name>
</gene>
<dbReference type="AlphaFoldDB" id="A0AAW1Y3H5"/>
<comment type="caution">
    <text evidence="1">The sequence shown here is derived from an EMBL/GenBank/DDBJ whole genome shotgun (WGS) entry which is preliminary data.</text>
</comment>